<gene>
    <name evidence="2" type="ORF">GCM10009843_28710</name>
</gene>
<sequence>MDFSAGNKICSFCGKQGERRKMAGGLGAMICMECLEYYHSLATSKKKVASMSRPPWESMSDAELLSHLPLILKSAEQNMGFAREWVDLIRERKISWAEIGKVLGVSRQAVWERFGSNKQASRSETA</sequence>
<dbReference type="InterPro" id="IPR038366">
    <property type="entry name" value="Znf_CppX_C4_sf"/>
</dbReference>
<name>A0ABN2YM94_9ACTN</name>
<reference evidence="2 3" key="1">
    <citation type="journal article" date="2019" name="Int. J. Syst. Evol. Microbiol.">
        <title>The Global Catalogue of Microorganisms (GCM) 10K type strain sequencing project: providing services to taxonomists for standard genome sequencing and annotation.</title>
        <authorList>
            <consortium name="The Broad Institute Genomics Platform"/>
            <consortium name="The Broad Institute Genome Sequencing Center for Infectious Disease"/>
            <person name="Wu L."/>
            <person name="Ma J."/>
        </authorList>
    </citation>
    <scope>NUCLEOTIDE SEQUENCE [LARGE SCALE GENOMIC DNA]</scope>
    <source>
        <strain evidence="2 3">JCM 16021</strain>
    </source>
</reference>
<keyword evidence="3" id="KW-1185">Reference proteome</keyword>
<dbReference type="Proteomes" id="UP001500575">
    <property type="component" value="Unassembled WGS sequence"/>
</dbReference>
<dbReference type="EMBL" id="BAAAQQ010000013">
    <property type="protein sequence ID" value="GAA2128390.1"/>
    <property type="molecule type" value="Genomic_DNA"/>
</dbReference>
<protein>
    <recommendedName>
        <fullName evidence="1">ATP-dependent Clp protease ATP-binding subunit ClpX zinc ribbon domain-containing protein</fullName>
    </recommendedName>
</protein>
<dbReference type="InterPro" id="IPR010603">
    <property type="entry name" value="Znf_CppX_C4"/>
</dbReference>
<evidence type="ECO:0000313" key="2">
    <source>
        <dbReference type="EMBL" id="GAA2128390.1"/>
    </source>
</evidence>
<accession>A0ABN2YM94</accession>
<evidence type="ECO:0000313" key="3">
    <source>
        <dbReference type="Proteomes" id="UP001500575"/>
    </source>
</evidence>
<feature type="domain" description="ATP-dependent Clp protease ATP-binding subunit ClpX zinc ribbon" evidence="1">
    <location>
        <begin position="7"/>
        <end position="45"/>
    </location>
</feature>
<evidence type="ECO:0000259" key="1">
    <source>
        <dbReference type="SMART" id="SM00994"/>
    </source>
</evidence>
<dbReference type="Gene3D" id="6.20.220.10">
    <property type="entry name" value="ClpX chaperone, C4-type zinc finger domain"/>
    <property type="match status" value="1"/>
</dbReference>
<dbReference type="SMART" id="SM00994">
    <property type="entry name" value="zf-C4_ClpX"/>
    <property type="match status" value="1"/>
</dbReference>
<dbReference type="RefSeq" id="WP_344304467.1">
    <property type="nucleotide sequence ID" value="NZ_BAAAQQ010000013.1"/>
</dbReference>
<organism evidence="2 3">
    <name type="scientific">Nocardioides bigeumensis</name>
    <dbReference type="NCBI Taxonomy" id="433657"/>
    <lineage>
        <taxon>Bacteria</taxon>
        <taxon>Bacillati</taxon>
        <taxon>Actinomycetota</taxon>
        <taxon>Actinomycetes</taxon>
        <taxon>Propionibacteriales</taxon>
        <taxon>Nocardioidaceae</taxon>
        <taxon>Nocardioides</taxon>
    </lineage>
</organism>
<dbReference type="Pfam" id="PF06689">
    <property type="entry name" value="zf-C4_ClpX"/>
    <property type="match status" value="1"/>
</dbReference>
<comment type="caution">
    <text evidence="2">The sequence shown here is derived from an EMBL/GenBank/DDBJ whole genome shotgun (WGS) entry which is preliminary data.</text>
</comment>
<proteinExistence type="predicted"/>